<protein>
    <submittedName>
        <fullName evidence="1">Uncharacterized protein</fullName>
    </submittedName>
</protein>
<reference evidence="1 2" key="1">
    <citation type="submission" date="2019-02" db="EMBL/GenBank/DDBJ databases">
        <title>Deep-cultivation of Planctomycetes and their phenomic and genomic characterization uncovers novel biology.</title>
        <authorList>
            <person name="Wiegand S."/>
            <person name="Jogler M."/>
            <person name="Boedeker C."/>
            <person name="Pinto D."/>
            <person name="Vollmers J."/>
            <person name="Rivas-Marin E."/>
            <person name="Kohn T."/>
            <person name="Peeters S.H."/>
            <person name="Heuer A."/>
            <person name="Rast P."/>
            <person name="Oberbeckmann S."/>
            <person name="Bunk B."/>
            <person name="Jeske O."/>
            <person name="Meyerdierks A."/>
            <person name="Storesund J.E."/>
            <person name="Kallscheuer N."/>
            <person name="Luecker S."/>
            <person name="Lage O.M."/>
            <person name="Pohl T."/>
            <person name="Merkel B.J."/>
            <person name="Hornburger P."/>
            <person name="Mueller R.-W."/>
            <person name="Bruemmer F."/>
            <person name="Labrenz M."/>
            <person name="Spormann A.M."/>
            <person name="Op Den Camp H."/>
            <person name="Overmann J."/>
            <person name="Amann R."/>
            <person name="Jetten M.S.M."/>
            <person name="Mascher T."/>
            <person name="Medema M.H."/>
            <person name="Devos D.P."/>
            <person name="Kaster A.-K."/>
            <person name="Ovreas L."/>
            <person name="Rohde M."/>
            <person name="Galperin M.Y."/>
            <person name="Jogler C."/>
        </authorList>
    </citation>
    <scope>NUCLEOTIDE SEQUENCE [LARGE SCALE GENOMIC DNA]</scope>
    <source>
        <strain evidence="1 2">Pla52n</strain>
    </source>
</reference>
<proteinExistence type="predicted"/>
<dbReference type="RefSeq" id="WP_146521186.1">
    <property type="nucleotide sequence ID" value="NZ_CP151726.1"/>
</dbReference>
<comment type="caution">
    <text evidence="1">The sequence shown here is derived from an EMBL/GenBank/DDBJ whole genome shotgun (WGS) entry which is preliminary data.</text>
</comment>
<gene>
    <name evidence="1" type="ORF">Pla52n_40490</name>
</gene>
<dbReference type="Proteomes" id="UP000320176">
    <property type="component" value="Unassembled WGS sequence"/>
</dbReference>
<dbReference type="AlphaFoldDB" id="A0A5C6ATB3"/>
<evidence type="ECO:0000313" key="1">
    <source>
        <dbReference type="EMBL" id="TWU02960.1"/>
    </source>
</evidence>
<name>A0A5C6ATB3_9BACT</name>
<accession>A0A5C6ATB3</accession>
<organism evidence="1 2">
    <name type="scientific">Stieleria varia</name>
    <dbReference type="NCBI Taxonomy" id="2528005"/>
    <lineage>
        <taxon>Bacteria</taxon>
        <taxon>Pseudomonadati</taxon>
        <taxon>Planctomycetota</taxon>
        <taxon>Planctomycetia</taxon>
        <taxon>Pirellulales</taxon>
        <taxon>Pirellulaceae</taxon>
        <taxon>Stieleria</taxon>
    </lineage>
</organism>
<keyword evidence="2" id="KW-1185">Reference proteome</keyword>
<dbReference type="EMBL" id="SJPN01000004">
    <property type="protein sequence ID" value="TWU02960.1"/>
    <property type="molecule type" value="Genomic_DNA"/>
</dbReference>
<evidence type="ECO:0000313" key="2">
    <source>
        <dbReference type="Proteomes" id="UP000320176"/>
    </source>
</evidence>
<sequence length="422" mass="47780">MSSLSSFTKLTSFVLLLALQFFDTCHCSGQFEISATLAKSWIAGEWNENLSFEEIDELAGYLSHDKKTPFICLIPRFDRAEHQTRDLLTDLVSADEDGDRVSSKLLDIKRFQAKIRHSIADATDADVRVLRGSLISVITNQTSSPELRLSCAVALRYPDSIPALFLPAIVEANELSLDVVRSQKRIDIRTDTRLIDPICEVFDKDVDARQLASLLKLRVAFAQLKTLDLWDNPKEVGNCMAEMNKASVRPMYPYFLPEVENDREITIALQDLNSLGINLIGPVKVSVSTTVLYDSFRSGECVSQSRSTYSYFMRELLSDILFFGEKKIDILKANEESFLKIVGLCVYTDDLELAARSVVHYSDFQRLISSNFPEDPAPTLDKGVLERASLLLSERKFLFSQPMLDYFEIFEQNRGSAERLFK</sequence>